<feature type="region of interest" description="Disordered" evidence="1">
    <location>
        <begin position="142"/>
        <end position="163"/>
    </location>
</feature>
<comment type="caution">
    <text evidence="2">The sequence shown here is derived from an EMBL/GenBank/DDBJ whole genome shotgun (WGS) entry which is preliminary data.</text>
</comment>
<protein>
    <submittedName>
        <fullName evidence="2">Uncharacterized protein</fullName>
    </submittedName>
</protein>
<evidence type="ECO:0000256" key="1">
    <source>
        <dbReference type="SAM" id="MobiDB-lite"/>
    </source>
</evidence>
<sequence length="237" mass="25591">MASSMECCFLKVNVTPSQRTTAKPYEPWVLVNRDGTISPAHCTCVAGIDGAHSEEDAGALVEVSCYVITAIWLTSKAFGHRRKEARKVAGLRDPLEEDGTLGASLKEPTARVAGMQRVEGAWKRGICKRQVPIVIRSALRSGKPCQDSQRQHGSGLASGTIRRRGAQKTAEHCCIVAIVCMDDTDNSSDAGVSANALGRTNELKLKIEALKLELEIEKCKSSRASQDAAPSRSERVE</sequence>
<organism evidence="2 3">
    <name type="scientific">Rhipicephalus sanguineus</name>
    <name type="common">Brown dog tick</name>
    <name type="synonym">Ixodes sanguineus</name>
    <dbReference type="NCBI Taxonomy" id="34632"/>
    <lineage>
        <taxon>Eukaryota</taxon>
        <taxon>Metazoa</taxon>
        <taxon>Ecdysozoa</taxon>
        <taxon>Arthropoda</taxon>
        <taxon>Chelicerata</taxon>
        <taxon>Arachnida</taxon>
        <taxon>Acari</taxon>
        <taxon>Parasitiformes</taxon>
        <taxon>Ixodida</taxon>
        <taxon>Ixodoidea</taxon>
        <taxon>Ixodidae</taxon>
        <taxon>Rhipicephalinae</taxon>
        <taxon>Rhipicephalus</taxon>
        <taxon>Rhipicephalus</taxon>
    </lineage>
</organism>
<evidence type="ECO:0000313" key="3">
    <source>
        <dbReference type="Proteomes" id="UP000821837"/>
    </source>
</evidence>
<reference evidence="2" key="2">
    <citation type="submission" date="2021-09" db="EMBL/GenBank/DDBJ databases">
        <authorList>
            <person name="Jia N."/>
            <person name="Wang J."/>
            <person name="Shi W."/>
            <person name="Du L."/>
            <person name="Sun Y."/>
            <person name="Zhan W."/>
            <person name="Jiang J."/>
            <person name="Wang Q."/>
            <person name="Zhang B."/>
            <person name="Ji P."/>
            <person name="Sakyi L.B."/>
            <person name="Cui X."/>
            <person name="Yuan T."/>
            <person name="Jiang B."/>
            <person name="Yang W."/>
            <person name="Lam T.T.-Y."/>
            <person name="Chang Q."/>
            <person name="Ding S."/>
            <person name="Wang X."/>
            <person name="Zhu J."/>
            <person name="Ruan X."/>
            <person name="Zhao L."/>
            <person name="Wei J."/>
            <person name="Que T."/>
            <person name="Du C."/>
            <person name="Cheng J."/>
            <person name="Dai P."/>
            <person name="Han X."/>
            <person name="Huang E."/>
            <person name="Gao Y."/>
            <person name="Liu J."/>
            <person name="Shao H."/>
            <person name="Ye R."/>
            <person name="Li L."/>
            <person name="Wei W."/>
            <person name="Wang X."/>
            <person name="Wang C."/>
            <person name="Huo Q."/>
            <person name="Li W."/>
            <person name="Guo W."/>
            <person name="Chen H."/>
            <person name="Chen S."/>
            <person name="Zhou L."/>
            <person name="Zhou L."/>
            <person name="Ni X."/>
            <person name="Tian J."/>
            <person name="Zhou Y."/>
            <person name="Sheng Y."/>
            <person name="Liu T."/>
            <person name="Pan Y."/>
            <person name="Xia L."/>
            <person name="Li J."/>
            <person name="Zhao F."/>
            <person name="Cao W."/>
        </authorList>
    </citation>
    <scope>NUCLEOTIDE SEQUENCE</scope>
    <source>
        <strain evidence="2">Rsan-2018</strain>
        <tissue evidence="2">Larvae</tissue>
    </source>
</reference>
<dbReference type="EMBL" id="JABSTV010001250">
    <property type="protein sequence ID" value="KAH7957301.1"/>
    <property type="molecule type" value="Genomic_DNA"/>
</dbReference>
<gene>
    <name evidence="2" type="ORF">HPB52_017237</name>
</gene>
<keyword evidence="3" id="KW-1185">Reference proteome</keyword>
<dbReference type="Proteomes" id="UP000821837">
    <property type="component" value="Unassembled WGS sequence"/>
</dbReference>
<reference evidence="2" key="1">
    <citation type="journal article" date="2020" name="Cell">
        <title>Large-Scale Comparative Analyses of Tick Genomes Elucidate Their Genetic Diversity and Vector Capacities.</title>
        <authorList>
            <consortium name="Tick Genome and Microbiome Consortium (TIGMIC)"/>
            <person name="Jia N."/>
            <person name="Wang J."/>
            <person name="Shi W."/>
            <person name="Du L."/>
            <person name="Sun Y."/>
            <person name="Zhan W."/>
            <person name="Jiang J.F."/>
            <person name="Wang Q."/>
            <person name="Zhang B."/>
            <person name="Ji P."/>
            <person name="Bell-Sakyi L."/>
            <person name="Cui X.M."/>
            <person name="Yuan T.T."/>
            <person name="Jiang B.G."/>
            <person name="Yang W.F."/>
            <person name="Lam T.T."/>
            <person name="Chang Q.C."/>
            <person name="Ding S.J."/>
            <person name="Wang X.J."/>
            <person name="Zhu J.G."/>
            <person name="Ruan X.D."/>
            <person name="Zhao L."/>
            <person name="Wei J.T."/>
            <person name="Ye R.Z."/>
            <person name="Que T.C."/>
            <person name="Du C.H."/>
            <person name="Zhou Y.H."/>
            <person name="Cheng J.X."/>
            <person name="Dai P.F."/>
            <person name="Guo W.B."/>
            <person name="Han X.H."/>
            <person name="Huang E.J."/>
            <person name="Li L.F."/>
            <person name="Wei W."/>
            <person name="Gao Y.C."/>
            <person name="Liu J.Z."/>
            <person name="Shao H.Z."/>
            <person name="Wang X."/>
            <person name="Wang C.C."/>
            <person name="Yang T.C."/>
            <person name="Huo Q.B."/>
            <person name="Li W."/>
            <person name="Chen H.Y."/>
            <person name="Chen S.E."/>
            <person name="Zhou L.G."/>
            <person name="Ni X.B."/>
            <person name="Tian J.H."/>
            <person name="Sheng Y."/>
            <person name="Liu T."/>
            <person name="Pan Y.S."/>
            <person name="Xia L.Y."/>
            <person name="Li J."/>
            <person name="Zhao F."/>
            <person name="Cao W.C."/>
        </authorList>
    </citation>
    <scope>NUCLEOTIDE SEQUENCE</scope>
    <source>
        <strain evidence="2">Rsan-2018</strain>
    </source>
</reference>
<dbReference type="AlphaFoldDB" id="A0A9D4PX60"/>
<name>A0A9D4PX60_RHISA</name>
<accession>A0A9D4PX60</accession>
<proteinExistence type="predicted"/>
<evidence type="ECO:0000313" key="2">
    <source>
        <dbReference type="EMBL" id="KAH7957301.1"/>
    </source>
</evidence>